<dbReference type="InterPro" id="IPR050790">
    <property type="entry name" value="ExbB/TolQ_transport"/>
</dbReference>
<feature type="domain" description="MotA/TolQ/ExbB proton channel" evidence="11">
    <location>
        <begin position="76"/>
        <end position="206"/>
    </location>
</feature>
<comment type="caution">
    <text evidence="12">The sequence shown here is derived from an EMBL/GenBank/DDBJ whole genome shotgun (WGS) entry which is preliminary data.</text>
</comment>
<evidence type="ECO:0000256" key="4">
    <source>
        <dbReference type="ARBA" id="ARBA00022519"/>
    </source>
</evidence>
<dbReference type="GO" id="GO:0051301">
    <property type="term" value="P:cell division"/>
    <property type="evidence" value="ECO:0007669"/>
    <property type="project" value="UniProtKB-UniRule"/>
</dbReference>
<keyword evidence="6 10" id="KW-0812">Transmembrane</keyword>
<feature type="transmembrane region" description="Helical" evidence="10">
    <location>
        <begin position="169"/>
        <end position="191"/>
    </location>
</feature>
<evidence type="ECO:0000256" key="5">
    <source>
        <dbReference type="ARBA" id="ARBA00022618"/>
    </source>
</evidence>
<evidence type="ECO:0000256" key="9">
    <source>
        <dbReference type="ARBA" id="ARBA00023306"/>
    </source>
</evidence>
<sequence length="222" mass="24506">MGSDLSFVTLVLNASPLVQLVMVVLMAASFVSWTMIFDRLRVLKRARRAADRFEARFWSGGDMAELYRRVDGDEASGMAAIFHAGFQEFARLKKNADIEPMAVVEGARRSMHVALSREMDQLESHLSFLATVGSTSPYVGLFGTVWGIMNSFHALGNVKQATLSLVAPGIAEALIATAMGLFAAIPAVVAYNRFSHDVERLNGRYEDFLDEFTTILQRQAHV</sequence>
<comment type="subunit">
    <text evidence="10">The Tol-Pal system is composed of five core proteins: the inner membrane proteins TolA, TolQ and TolR, the periplasmic protein TolB and the outer membrane protein Pal. They form a network linking the inner and outer membranes and the peptidoglycan layer.</text>
</comment>
<name>A0A831RP96_9GAMM</name>
<feature type="transmembrane region" description="Helical" evidence="10">
    <location>
        <begin position="17"/>
        <end position="37"/>
    </location>
</feature>
<comment type="similarity">
    <text evidence="2 10">Belongs to the ExbB/TolQ family.</text>
</comment>
<dbReference type="PANTHER" id="PTHR30625:SF3">
    <property type="entry name" value="TOL-PAL SYSTEM PROTEIN TOLQ"/>
    <property type="match status" value="1"/>
</dbReference>
<proteinExistence type="inferred from homology"/>
<keyword evidence="7 10" id="KW-1133">Transmembrane helix</keyword>
<dbReference type="GO" id="GO:0005886">
    <property type="term" value="C:plasma membrane"/>
    <property type="evidence" value="ECO:0007669"/>
    <property type="project" value="UniProtKB-SubCell"/>
</dbReference>
<evidence type="ECO:0000256" key="10">
    <source>
        <dbReference type="HAMAP-Rule" id="MF_02202"/>
    </source>
</evidence>
<keyword evidence="4 10" id="KW-0997">Cell inner membrane</keyword>
<keyword evidence="3 10" id="KW-1003">Cell membrane</keyword>
<accession>A0A831RP96</accession>
<evidence type="ECO:0000256" key="6">
    <source>
        <dbReference type="ARBA" id="ARBA00022692"/>
    </source>
</evidence>
<dbReference type="PANTHER" id="PTHR30625">
    <property type="entry name" value="PROTEIN TOLQ"/>
    <property type="match status" value="1"/>
</dbReference>
<evidence type="ECO:0000256" key="7">
    <source>
        <dbReference type="ARBA" id="ARBA00022989"/>
    </source>
</evidence>
<dbReference type="GO" id="GO:0043213">
    <property type="term" value="P:bacteriocin transport"/>
    <property type="evidence" value="ECO:0007669"/>
    <property type="project" value="InterPro"/>
</dbReference>
<protein>
    <recommendedName>
        <fullName evidence="10">Tol-Pal system protein TolQ</fullName>
    </recommendedName>
</protein>
<evidence type="ECO:0000256" key="1">
    <source>
        <dbReference type="ARBA" id="ARBA00004651"/>
    </source>
</evidence>
<dbReference type="GO" id="GO:0017038">
    <property type="term" value="P:protein import"/>
    <property type="evidence" value="ECO:0007669"/>
    <property type="project" value="TreeGrafter"/>
</dbReference>
<reference evidence="12" key="1">
    <citation type="journal article" date="2020" name="mSystems">
        <title>Genome- and Community-Level Interaction Insights into Carbon Utilization and Element Cycling Functions of Hydrothermarchaeota in Hydrothermal Sediment.</title>
        <authorList>
            <person name="Zhou Z."/>
            <person name="Liu Y."/>
            <person name="Xu W."/>
            <person name="Pan J."/>
            <person name="Luo Z.H."/>
            <person name="Li M."/>
        </authorList>
    </citation>
    <scope>NUCLEOTIDE SEQUENCE [LARGE SCALE GENOMIC DNA]</scope>
    <source>
        <strain evidence="12">HyVt-443</strain>
    </source>
</reference>
<keyword evidence="8 10" id="KW-0472">Membrane</keyword>
<evidence type="ECO:0000313" key="12">
    <source>
        <dbReference type="EMBL" id="HEB96585.1"/>
    </source>
</evidence>
<comment type="function">
    <text evidence="10">Part of the Tol-Pal system, which plays a role in outer membrane invagination during cell division and is important for maintaining outer membrane integrity.</text>
</comment>
<dbReference type="Proteomes" id="UP000886251">
    <property type="component" value="Unassembled WGS sequence"/>
</dbReference>
<evidence type="ECO:0000256" key="8">
    <source>
        <dbReference type="ARBA" id="ARBA00023136"/>
    </source>
</evidence>
<evidence type="ECO:0000259" key="11">
    <source>
        <dbReference type="Pfam" id="PF01618"/>
    </source>
</evidence>
<dbReference type="Pfam" id="PF01618">
    <property type="entry name" value="MotA_ExbB"/>
    <property type="match status" value="1"/>
</dbReference>
<evidence type="ECO:0000256" key="3">
    <source>
        <dbReference type="ARBA" id="ARBA00022475"/>
    </source>
</evidence>
<organism evidence="12">
    <name type="scientific">Sedimenticola thiotaurini</name>
    <dbReference type="NCBI Taxonomy" id="1543721"/>
    <lineage>
        <taxon>Bacteria</taxon>
        <taxon>Pseudomonadati</taxon>
        <taxon>Pseudomonadota</taxon>
        <taxon>Gammaproteobacteria</taxon>
        <taxon>Chromatiales</taxon>
        <taxon>Sedimenticolaceae</taxon>
        <taxon>Sedimenticola</taxon>
    </lineage>
</organism>
<dbReference type="HAMAP" id="MF_02202">
    <property type="entry name" value="TolQ"/>
    <property type="match status" value="1"/>
</dbReference>
<comment type="subcellular location">
    <subcellularLocation>
        <location evidence="10">Cell inner membrane</location>
        <topology evidence="10">Multi-pass membrane protein</topology>
    </subcellularLocation>
    <subcellularLocation>
        <location evidence="1">Cell membrane</location>
        <topology evidence="1">Multi-pass membrane protein</topology>
    </subcellularLocation>
</comment>
<keyword evidence="5 10" id="KW-0132">Cell division</keyword>
<dbReference type="InterPro" id="IPR002898">
    <property type="entry name" value="MotA_ExbB_proton_chnl"/>
</dbReference>
<gene>
    <name evidence="10 12" type="primary">tolQ</name>
    <name evidence="12" type="ORF">ENI96_09170</name>
</gene>
<dbReference type="EMBL" id="DRKP01000104">
    <property type="protein sequence ID" value="HEB96585.1"/>
    <property type="molecule type" value="Genomic_DNA"/>
</dbReference>
<dbReference type="InterPro" id="IPR014163">
    <property type="entry name" value="Tol-Pal_TolQ"/>
</dbReference>
<feature type="transmembrane region" description="Helical" evidence="10">
    <location>
        <begin position="126"/>
        <end position="149"/>
    </location>
</feature>
<evidence type="ECO:0000256" key="2">
    <source>
        <dbReference type="ARBA" id="ARBA00010442"/>
    </source>
</evidence>
<keyword evidence="9 10" id="KW-0131">Cell cycle</keyword>
<dbReference type="AlphaFoldDB" id="A0A831RP96"/>
<dbReference type="NCBIfam" id="TIGR02796">
    <property type="entry name" value="tolQ"/>
    <property type="match status" value="1"/>
</dbReference>